<keyword evidence="1" id="KW-0805">Transcription regulation</keyword>
<proteinExistence type="predicted"/>
<dbReference type="Proteomes" id="UP001597399">
    <property type="component" value="Unassembled WGS sequence"/>
</dbReference>
<comment type="caution">
    <text evidence="5">The sequence shown here is derived from an EMBL/GenBank/DDBJ whole genome shotgun (WGS) entry which is preliminary data.</text>
</comment>
<dbReference type="SUPFAM" id="SSF46785">
    <property type="entry name" value="Winged helix' DNA-binding domain"/>
    <property type="match status" value="1"/>
</dbReference>
<evidence type="ECO:0000259" key="4">
    <source>
        <dbReference type="PROSITE" id="PS50949"/>
    </source>
</evidence>
<reference evidence="6" key="1">
    <citation type="journal article" date="2019" name="Int. J. Syst. Evol. Microbiol.">
        <title>The Global Catalogue of Microorganisms (GCM) 10K type strain sequencing project: providing services to taxonomists for standard genome sequencing and annotation.</title>
        <authorList>
            <consortium name="The Broad Institute Genomics Platform"/>
            <consortium name="The Broad Institute Genome Sequencing Center for Infectious Disease"/>
            <person name="Wu L."/>
            <person name="Ma J."/>
        </authorList>
    </citation>
    <scope>NUCLEOTIDE SEQUENCE [LARGE SCALE GENOMIC DNA]</scope>
    <source>
        <strain evidence="6">TISTR 2466</strain>
    </source>
</reference>
<dbReference type="InterPro" id="IPR036390">
    <property type="entry name" value="WH_DNA-bd_sf"/>
</dbReference>
<name>A0ABW5S7C0_9BACL</name>
<dbReference type="Gene3D" id="1.10.10.10">
    <property type="entry name" value="Winged helix-like DNA-binding domain superfamily/Winged helix DNA-binding domain"/>
    <property type="match status" value="1"/>
</dbReference>
<protein>
    <submittedName>
        <fullName evidence="5">GntR family transcriptional regulator</fullName>
    </submittedName>
</protein>
<keyword evidence="6" id="KW-1185">Reference proteome</keyword>
<dbReference type="PROSITE" id="PS50949">
    <property type="entry name" value="HTH_GNTR"/>
    <property type="match status" value="1"/>
</dbReference>
<dbReference type="Pfam" id="PF07729">
    <property type="entry name" value="FCD"/>
    <property type="match status" value="1"/>
</dbReference>
<dbReference type="EMBL" id="JBHUMQ010000049">
    <property type="protein sequence ID" value="MFD2695598.1"/>
    <property type="molecule type" value="Genomic_DNA"/>
</dbReference>
<dbReference type="CDD" id="cd07377">
    <property type="entry name" value="WHTH_GntR"/>
    <property type="match status" value="1"/>
</dbReference>
<evidence type="ECO:0000256" key="3">
    <source>
        <dbReference type="ARBA" id="ARBA00023163"/>
    </source>
</evidence>
<dbReference type="SMART" id="SM00895">
    <property type="entry name" value="FCD"/>
    <property type="match status" value="1"/>
</dbReference>
<dbReference type="InterPro" id="IPR011711">
    <property type="entry name" value="GntR_C"/>
</dbReference>
<dbReference type="Gene3D" id="1.20.120.530">
    <property type="entry name" value="GntR ligand-binding domain-like"/>
    <property type="match status" value="1"/>
</dbReference>
<evidence type="ECO:0000313" key="6">
    <source>
        <dbReference type="Proteomes" id="UP001597399"/>
    </source>
</evidence>
<sequence length="223" mass="25725">MKPWNADEIMPMREHVYRYLKDMILEGKYHAGDRLVERELAAKMAISRTPVREALFRLEAQGLVKTLPRKGVVVEPISKEKIIEIFDILEMLEGLAARRAAERIDEETRKECRQWSKKIEKFIQAGNQEDANAFHLSVCHFFYSTAKSPKLNAILVDLTEYIQAFARVTYEKGGRLAEAMNEHRLILNTISKGDAQAARKLSMQHIQNSRAAYLQNMSFRGQE</sequence>
<dbReference type="PANTHER" id="PTHR43537">
    <property type="entry name" value="TRANSCRIPTIONAL REGULATOR, GNTR FAMILY"/>
    <property type="match status" value="1"/>
</dbReference>
<evidence type="ECO:0000256" key="1">
    <source>
        <dbReference type="ARBA" id="ARBA00023015"/>
    </source>
</evidence>
<dbReference type="SUPFAM" id="SSF48008">
    <property type="entry name" value="GntR ligand-binding domain-like"/>
    <property type="match status" value="1"/>
</dbReference>
<evidence type="ECO:0000256" key="2">
    <source>
        <dbReference type="ARBA" id="ARBA00023125"/>
    </source>
</evidence>
<dbReference type="SMART" id="SM00345">
    <property type="entry name" value="HTH_GNTR"/>
    <property type="match status" value="1"/>
</dbReference>
<gene>
    <name evidence="5" type="ORF">ACFSUE_18515</name>
</gene>
<dbReference type="RefSeq" id="WP_253060561.1">
    <property type="nucleotide sequence ID" value="NZ_JAMXWM010000006.1"/>
</dbReference>
<dbReference type="InterPro" id="IPR000524">
    <property type="entry name" value="Tscrpt_reg_HTH_GntR"/>
</dbReference>
<keyword evidence="3" id="KW-0804">Transcription</keyword>
<dbReference type="PRINTS" id="PR00035">
    <property type="entry name" value="HTHGNTR"/>
</dbReference>
<evidence type="ECO:0000313" key="5">
    <source>
        <dbReference type="EMBL" id="MFD2695598.1"/>
    </source>
</evidence>
<accession>A0ABW5S7C0</accession>
<feature type="domain" description="HTH gntR-type" evidence="4">
    <location>
        <begin position="10"/>
        <end position="77"/>
    </location>
</feature>
<keyword evidence="2" id="KW-0238">DNA-binding</keyword>
<dbReference type="PANTHER" id="PTHR43537:SF24">
    <property type="entry name" value="GLUCONATE OPERON TRANSCRIPTIONAL REPRESSOR"/>
    <property type="match status" value="1"/>
</dbReference>
<dbReference type="InterPro" id="IPR008920">
    <property type="entry name" value="TF_FadR/GntR_C"/>
</dbReference>
<dbReference type="InterPro" id="IPR036388">
    <property type="entry name" value="WH-like_DNA-bd_sf"/>
</dbReference>
<organism evidence="5 6">
    <name type="scientific">Sporolactobacillus shoreicorticis</name>
    <dbReference type="NCBI Taxonomy" id="1923877"/>
    <lineage>
        <taxon>Bacteria</taxon>
        <taxon>Bacillati</taxon>
        <taxon>Bacillota</taxon>
        <taxon>Bacilli</taxon>
        <taxon>Bacillales</taxon>
        <taxon>Sporolactobacillaceae</taxon>
        <taxon>Sporolactobacillus</taxon>
    </lineage>
</organism>
<dbReference type="Pfam" id="PF00392">
    <property type="entry name" value="GntR"/>
    <property type="match status" value="1"/>
</dbReference>